<evidence type="ECO:0000313" key="2">
    <source>
        <dbReference type="EMBL" id="GMF11854.1"/>
    </source>
</evidence>
<proteinExistence type="predicted"/>
<evidence type="ECO:0000313" key="3">
    <source>
        <dbReference type="Proteomes" id="UP001165083"/>
    </source>
</evidence>
<dbReference type="OrthoDB" id="125341at2759"/>
<gene>
    <name evidence="2" type="ORF">Plil01_000252600</name>
</gene>
<sequence length="976" mass="108119">MAEAMRRLAACADAGAVATELRALLPDLAASEDRQAAVDDVVTFLTAEQERWTAATQTLISEISEVELAREMQLDLLDALLGWIAQQHVERNDNMLGMLIQFFQLVTSRLGDGGAAQQRWVKWGDQVLSVVFKTGALETRKEGKDSSAAESCVVKTVVLLMKLRNKVEGSDDVTPDFKTATFVWKNLAKLATAFSPALASAAVAAPPGELIDTAEESDAGERIDWYFNVEELLAMAVSSVEQSAGRLLCVLDGQREGVADLGVLKFLKLYWRAFQRLIAAFSDSLEGELENCVLAVVNVTASLIYALRHSQLPPKSSQEMHAMLDQAVEIIEMLGGQTEGAVNDSTKEVIRSFLWYPTIDMVRAIEQRQPPDIASVDIENSIQWGHLLVLTAFASLSGGSDADAEVNDTNRAVEVSQLFSRYRECSMGDSISRSTHATELFTDLMLGYLLSFGSILEMELTLLKQTLYPDWVQRTLCWEIWRELLCSCLDERLAVQALQLLLDVVQWEDSSDKAFVLARGVETDILHVIGYVYADMPLALKDFCMDQVTSIIDVISSEGPGHQFNLRVSSQLALLEKLSGVMFLKRYDGPTKDEWVSKYLPMCFECCGTVLELLAAELKTTTSSYESSFGMIRVLDMCLLVLRAVFDDNEPKQDDIAELSIILVRMSTEALTQLAIHAKLPSGSELSRRREGKWSSIRVRRESAAYRCVGRAVETSLYLLSSLGPVLKANKNNQCVQAMKDLLTIANSALSPTQHSDMFVVIAHFVLDTLFDIQVAESDMAVVWQLLLSLFQILFSATRDYRLTLLCSVCLDALYELFTHSNIMEMPGTPINALLPGELKPLFKEGVSLRKLTPDAVAKALETAQGNMLQTLLRDRSLSYRVFRDRFPDEPVGLYSESDGQDASGTSTKRPAEVLESQPQKRHKLTHFISLCREIESSLSSMENDDAAANLLSGKELEDATAVLHKLLAKTITLCP</sequence>
<evidence type="ECO:0000256" key="1">
    <source>
        <dbReference type="SAM" id="MobiDB-lite"/>
    </source>
</evidence>
<protein>
    <submittedName>
        <fullName evidence="2">Unnamed protein product</fullName>
    </submittedName>
</protein>
<name>A0A9W6TD59_9STRA</name>
<comment type="caution">
    <text evidence="2">The sequence shown here is derived from an EMBL/GenBank/DDBJ whole genome shotgun (WGS) entry which is preliminary data.</text>
</comment>
<accession>A0A9W6TD59</accession>
<dbReference type="Proteomes" id="UP001165083">
    <property type="component" value="Unassembled WGS sequence"/>
</dbReference>
<organism evidence="2 3">
    <name type="scientific">Phytophthora lilii</name>
    <dbReference type="NCBI Taxonomy" id="2077276"/>
    <lineage>
        <taxon>Eukaryota</taxon>
        <taxon>Sar</taxon>
        <taxon>Stramenopiles</taxon>
        <taxon>Oomycota</taxon>
        <taxon>Peronosporomycetes</taxon>
        <taxon>Peronosporales</taxon>
        <taxon>Peronosporaceae</taxon>
        <taxon>Phytophthora</taxon>
    </lineage>
</organism>
<dbReference type="EMBL" id="BSXW01000091">
    <property type="protein sequence ID" value="GMF11854.1"/>
    <property type="molecule type" value="Genomic_DNA"/>
</dbReference>
<dbReference type="AlphaFoldDB" id="A0A9W6TD59"/>
<feature type="region of interest" description="Disordered" evidence="1">
    <location>
        <begin position="892"/>
        <end position="919"/>
    </location>
</feature>
<reference evidence="2" key="1">
    <citation type="submission" date="2023-04" db="EMBL/GenBank/DDBJ databases">
        <title>Phytophthora lilii NBRC 32176.</title>
        <authorList>
            <person name="Ichikawa N."/>
            <person name="Sato H."/>
            <person name="Tonouchi N."/>
        </authorList>
    </citation>
    <scope>NUCLEOTIDE SEQUENCE</scope>
    <source>
        <strain evidence="2">NBRC 32176</strain>
    </source>
</reference>
<keyword evidence="3" id="KW-1185">Reference proteome</keyword>